<name>A0A4Y2TPP6_ARAVE</name>
<accession>A0A4Y2TPP6</accession>
<dbReference type="AlphaFoldDB" id="A0A4Y2TPP6"/>
<sequence>MMQRHDGSSKYAFILMDTWSCFRKVRIAQCTWLMSFLNGNSLLLIIQALSGNRTQPSSMAILYMDHITNQATLTFSNKVNPKSRTIFTLASLGTVRLTGMTYNYIL</sequence>
<evidence type="ECO:0000313" key="1">
    <source>
        <dbReference type="EMBL" id="GBO02603.1"/>
    </source>
</evidence>
<dbReference type="Proteomes" id="UP000499080">
    <property type="component" value="Unassembled WGS sequence"/>
</dbReference>
<dbReference type="EMBL" id="BGPR01030215">
    <property type="protein sequence ID" value="GBO02603.1"/>
    <property type="molecule type" value="Genomic_DNA"/>
</dbReference>
<keyword evidence="2" id="KW-1185">Reference proteome</keyword>
<protein>
    <submittedName>
        <fullName evidence="1">Uncharacterized protein</fullName>
    </submittedName>
</protein>
<proteinExistence type="predicted"/>
<organism evidence="1 2">
    <name type="scientific">Araneus ventricosus</name>
    <name type="common">Orbweaver spider</name>
    <name type="synonym">Epeira ventricosa</name>
    <dbReference type="NCBI Taxonomy" id="182803"/>
    <lineage>
        <taxon>Eukaryota</taxon>
        <taxon>Metazoa</taxon>
        <taxon>Ecdysozoa</taxon>
        <taxon>Arthropoda</taxon>
        <taxon>Chelicerata</taxon>
        <taxon>Arachnida</taxon>
        <taxon>Araneae</taxon>
        <taxon>Araneomorphae</taxon>
        <taxon>Entelegynae</taxon>
        <taxon>Araneoidea</taxon>
        <taxon>Araneidae</taxon>
        <taxon>Araneus</taxon>
    </lineage>
</organism>
<evidence type="ECO:0000313" key="2">
    <source>
        <dbReference type="Proteomes" id="UP000499080"/>
    </source>
</evidence>
<comment type="caution">
    <text evidence="1">The sequence shown here is derived from an EMBL/GenBank/DDBJ whole genome shotgun (WGS) entry which is preliminary data.</text>
</comment>
<reference evidence="1 2" key="1">
    <citation type="journal article" date="2019" name="Sci. Rep.">
        <title>Orb-weaving spider Araneus ventricosus genome elucidates the spidroin gene catalogue.</title>
        <authorList>
            <person name="Kono N."/>
            <person name="Nakamura H."/>
            <person name="Ohtoshi R."/>
            <person name="Moran D.A.P."/>
            <person name="Shinohara A."/>
            <person name="Yoshida Y."/>
            <person name="Fujiwara M."/>
            <person name="Mori M."/>
            <person name="Tomita M."/>
            <person name="Arakawa K."/>
        </authorList>
    </citation>
    <scope>NUCLEOTIDE SEQUENCE [LARGE SCALE GENOMIC DNA]</scope>
</reference>
<gene>
    <name evidence="1" type="ORF">AVEN_71559_1</name>
</gene>